<gene>
    <name evidence="3" type="ORF">SPHA_9555</name>
</gene>
<keyword evidence="2" id="KW-0812">Transmembrane</keyword>
<protein>
    <submittedName>
        <fullName evidence="3">Uncharacterized protein</fullName>
    </submittedName>
</protein>
<name>A0A812B3I1_ACAPH</name>
<organism evidence="3 4">
    <name type="scientific">Acanthosepion pharaonis</name>
    <name type="common">Pharaoh cuttlefish</name>
    <name type="synonym">Sepia pharaonis</name>
    <dbReference type="NCBI Taxonomy" id="158019"/>
    <lineage>
        <taxon>Eukaryota</taxon>
        <taxon>Metazoa</taxon>
        <taxon>Spiralia</taxon>
        <taxon>Lophotrochozoa</taxon>
        <taxon>Mollusca</taxon>
        <taxon>Cephalopoda</taxon>
        <taxon>Coleoidea</taxon>
        <taxon>Decapodiformes</taxon>
        <taxon>Sepiida</taxon>
        <taxon>Sepiina</taxon>
        <taxon>Sepiidae</taxon>
        <taxon>Acanthosepion</taxon>
    </lineage>
</organism>
<accession>A0A812B3I1</accession>
<dbReference type="AlphaFoldDB" id="A0A812B3I1"/>
<evidence type="ECO:0000256" key="1">
    <source>
        <dbReference type="SAM" id="MobiDB-lite"/>
    </source>
</evidence>
<feature type="transmembrane region" description="Helical" evidence="2">
    <location>
        <begin position="212"/>
        <end position="234"/>
    </location>
</feature>
<comment type="caution">
    <text evidence="3">The sequence shown here is derived from an EMBL/GenBank/DDBJ whole genome shotgun (WGS) entry which is preliminary data.</text>
</comment>
<feature type="region of interest" description="Disordered" evidence="1">
    <location>
        <begin position="33"/>
        <end position="71"/>
    </location>
</feature>
<feature type="transmembrane region" description="Helical" evidence="2">
    <location>
        <begin position="180"/>
        <end position="206"/>
    </location>
</feature>
<sequence>MTTKYFTIQTYNGRSTISVDRLKPACLEQAAKQLHPDRQQSNIPQQPESSSSNQSQQSTSRSEPLFTKTDLVSPTEVEDSPFVMVSCWSVDISGSLLFDGVELNDSQGSVKTGESESTNDGTVTEVGARSSVETVDWQRRTSLQPFSHIVVPLTTIFLTNYFPLFSFAHSPFFHFHKFLFFSLSFILTFFSFFIPLLHILIFILFLLSNHSFSYFSSLTFSINICFVFFSLSLLPQQQTSTTRASP</sequence>
<dbReference type="Proteomes" id="UP000597762">
    <property type="component" value="Unassembled WGS sequence"/>
</dbReference>
<keyword evidence="4" id="KW-1185">Reference proteome</keyword>
<feature type="compositionally biased region" description="Low complexity" evidence="1">
    <location>
        <begin position="39"/>
        <end position="63"/>
    </location>
</feature>
<proteinExistence type="predicted"/>
<feature type="transmembrane region" description="Helical" evidence="2">
    <location>
        <begin position="149"/>
        <end position="168"/>
    </location>
</feature>
<evidence type="ECO:0000256" key="2">
    <source>
        <dbReference type="SAM" id="Phobius"/>
    </source>
</evidence>
<keyword evidence="2" id="KW-1133">Transmembrane helix</keyword>
<keyword evidence="2" id="KW-0472">Membrane</keyword>
<evidence type="ECO:0000313" key="3">
    <source>
        <dbReference type="EMBL" id="CAE1167719.1"/>
    </source>
</evidence>
<evidence type="ECO:0000313" key="4">
    <source>
        <dbReference type="Proteomes" id="UP000597762"/>
    </source>
</evidence>
<dbReference type="EMBL" id="CAHIKZ030000305">
    <property type="protein sequence ID" value="CAE1167719.1"/>
    <property type="molecule type" value="Genomic_DNA"/>
</dbReference>
<reference evidence="3" key="1">
    <citation type="submission" date="2021-01" db="EMBL/GenBank/DDBJ databases">
        <authorList>
            <person name="Li R."/>
            <person name="Bekaert M."/>
        </authorList>
    </citation>
    <scope>NUCLEOTIDE SEQUENCE</scope>
    <source>
        <strain evidence="3">Farmed</strain>
    </source>
</reference>